<protein>
    <submittedName>
        <fullName evidence="2">(northern house mosquito) hypothetical protein</fullName>
    </submittedName>
</protein>
<dbReference type="EMBL" id="HBUE01027109">
    <property type="protein sequence ID" value="CAG6454733.1"/>
    <property type="molecule type" value="Transcribed_RNA"/>
</dbReference>
<dbReference type="AlphaFoldDB" id="A0A8D8AD01"/>
<evidence type="ECO:0000313" key="2">
    <source>
        <dbReference type="EMBL" id="CAG6454733.1"/>
    </source>
</evidence>
<feature type="signal peptide" evidence="1">
    <location>
        <begin position="1"/>
        <end position="21"/>
    </location>
</feature>
<proteinExistence type="predicted"/>
<dbReference type="EMBL" id="HBUE01249454">
    <property type="protein sequence ID" value="CAG6553575.1"/>
    <property type="molecule type" value="Transcribed_RNA"/>
</dbReference>
<keyword evidence="1" id="KW-0732">Signal</keyword>
<reference evidence="2" key="1">
    <citation type="submission" date="2021-05" db="EMBL/GenBank/DDBJ databases">
        <authorList>
            <person name="Alioto T."/>
            <person name="Alioto T."/>
            <person name="Gomez Garrido J."/>
        </authorList>
    </citation>
    <scope>NUCLEOTIDE SEQUENCE</scope>
</reference>
<accession>A0A8D8AD01</accession>
<evidence type="ECO:0000256" key="1">
    <source>
        <dbReference type="SAM" id="SignalP"/>
    </source>
</evidence>
<dbReference type="EMBL" id="HBUE01144602">
    <property type="protein sequence ID" value="CAG6502336.1"/>
    <property type="molecule type" value="Transcribed_RNA"/>
</dbReference>
<sequence>MTRSILVWLFSLFVLKRKLKLKKFNFGNVQTLHQYRNLPSIQFVRNLRTDPILIVFCNFNSFKKQTSSVMMKKCHNSNEFLYIYVEQELTRILKNENIKIA</sequence>
<organism evidence="2">
    <name type="scientific">Culex pipiens</name>
    <name type="common">House mosquito</name>
    <dbReference type="NCBI Taxonomy" id="7175"/>
    <lineage>
        <taxon>Eukaryota</taxon>
        <taxon>Metazoa</taxon>
        <taxon>Ecdysozoa</taxon>
        <taxon>Arthropoda</taxon>
        <taxon>Hexapoda</taxon>
        <taxon>Insecta</taxon>
        <taxon>Pterygota</taxon>
        <taxon>Neoptera</taxon>
        <taxon>Endopterygota</taxon>
        <taxon>Diptera</taxon>
        <taxon>Nematocera</taxon>
        <taxon>Culicoidea</taxon>
        <taxon>Culicidae</taxon>
        <taxon>Culicinae</taxon>
        <taxon>Culicini</taxon>
        <taxon>Culex</taxon>
        <taxon>Culex</taxon>
    </lineage>
</organism>
<name>A0A8D8AD01_CULPI</name>
<feature type="chain" id="PRO_5036427890" evidence="1">
    <location>
        <begin position="22"/>
        <end position="101"/>
    </location>
</feature>